<proteinExistence type="predicted"/>
<gene>
    <name evidence="2" type="ORF">CPUR_02928</name>
</gene>
<comment type="caution">
    <text evidence="2">The sequence shown here is derived from an EMBL/GenBank/DDBJ whole genome shotgun (WGS) entry which is preliminary data.</text>
</comment>
<dbReference type="Proteomes" id="UP000016801">
    <property type="component" value="Unassembled WGS sequence"/>
</dbReference>
<feature type="signal peptide" evidence="1">
    <location>
        <begin position="1"/>
        <end position="16"/>
    </location>
</feature>
<name>M1W4D8_CLAP2</name>
<organism evidence="2 3">
    <name type="scientific">Claviceps purpurea (strain 20.1)</name>
    <name type="common">Ergot fungus</name>
    <name type="synonym">Sphacelia segetum</name>
    <dbReference type="NCBI Taxonomy" id="1111077"/>
    <lineage>
        <taxon>Eukaryota</taxon>
        <taxon>Fungi</taxon>
        <taxon>Dikarya</taxon>
        <taxon>Ascomycota</taxon>
        <taxon>Pezizomycotina</taxon>
        <taxon>Sordariomycetes</taxon>
        <taxon>Hypocreomycetidae</taxon>
        <taxon>Hypocreales</taxon>
        <taxon>Clavicipitaceae</taxon>
        <taxon>Claviceps</taxon>
    </lineage>
</organism>
<keyword evidence="1" id="KW-0732">Signal</keyword>
<reference evidence="2 3" key="1">
    <citation type="journal article" date="2013" name="PLoS Genet.">
        <title>Plant-symbiotic fungi as chemical engineers: Multi-genome analysis of the Clavicipitaceae reveals dynamics of alkaloid loci.</title>
        <authorList>
            <person name="Schardl C.L."/>
            <person name="Young C.A."/>
            <person name="Hesse U."/>
            <person name="Amyotte S.G."/>
            <person name="Andreeva K."/>
            <person name="Calie P.J."/>
            <person name="Fleetwood D.J."/>
            <person name="Haws D.C."/>
            <person name="Moore N."/>
            <person name="Oeser B."/>
            <person name="Panaccione D.G."/>
            <person name="Schweri K.K."/>
            <person name="Voisey C.R."/>
            <person name="Farman M.L."/>
            <person name="Jaromczyk J.W."/>
            <person name="Roe B.A."/>
            <person name="O'Sullivan D.M."/>
            <person name="Scott B."/>
            <person name="Tudzynski P."/>
            <person name="An Z."/>
            <person name="Arnaoudova E.G."/>
            <person name="Bullock C.T."/>
            <person name="Charlton N.D."/>
            <person name="Chen L."/>
            <person name="Cox M."/>
            <person name="Dinkins R.D."/>
            <person name="Florea S."/>
            <person name="Glenn A.E."/>
            <person name="Gordon A."/>
            <person name="Gueldener U."/>
            <person name="Harris D.R."/>
            <person name="Hollin W."/>
            <person name="Jaromczyk J."/>
            <person name="Johnson R.D."/>
            <person name="Khan A.K."/>
            <person name="Leistner E."/>
            <person name="Leuchtmann A."/>
            <person name="Li C."/>
            <person name="Liu J."/>
            <person name="Liu J."/>
            <person name="Liu M."/>
            <person name="Mace W."/>
            <person name="Machado C."/>
            <person name="Nagabhyru P."/>
            <person name="Pan J."/>
            <person name="Schmid J."/>
            <person name="Sugawara K."/>
            <person name="Steiner U."/>
            <person name="Takach J.E."/>
            <person name="Tanaka E."/>
            <person name="Webb J.S."/>
            <person name="Wilson E.V."/>
            <person name="Wiseman J.L."/>
            <person name="Yoshida R."/>
            <person name="Zeng Z."/>
        </authorList>
    </citation>
    <scope>NUCLEOTIDE SEQUENCE [LARGE SCALE GENOMIC DNA]</scope>
    <source>
        <strain evidence="2 3">20.1</strain>
    </source>
</reference>
<dbReference type="EMBL" id="CAGA01000012">
    <property type="protein sequence ID" value="CCE29235.1"/>
    <property type="molecule type" value="Genomic_DNA"/>
</dbReference>
<dbReference type="HOGENOM" id="CLU_158755_0_0_1"/>
<protein>
    <submittedName>
        <fullName evidence="2">Uncharacterized protein</fullName>
    </submittedName>
</protein>
<keyword evidence="3" id="KW-1185">Reference proteome</keyword>
<accession>M1W4D8</accession>
<dbReference type="PhylomeDB" id="M1W4D8"/>
<dbReference type="AlphaFoldDB" id="M1W4D8"/>
<dbReference type="VEuPathDB" id="FungiDB:CPUR_02928"/>
<feature type="chain" id="PRO_5004019350" evidence="1">
    <location>
        <begin position="17"/>
        <end position="85"/>
    </location>
</feature>
<evidence type="ECO:0000256" key="1">
    <source>
        <dbReference type="SAM" id="SignalP"/>
    </source>
</evidence>
<evidence type="ECO:0000313" key="2">
    <source>
        <dbReference type="EMBL" id="CCE29235.1"/>
    </source>
</evidence>
<evidence type="ECO:0000313" key="3">
    <source>
        <dbReference type="Proteomes" id="UP000016801"/>
    </source>
</evidence>
<sequence>MHALNILALLLPLVAAEAFRCNCKSMKKFKVGHPNMHLTEYVCRYYFRDTATYNDGLDECVTTPGNTIDEMLWEEDCKHAAEDKC</sequence>